<evidence type="ECO:0000256" key="3">
    <source>
        <dbReference type="ARBA" id="ARBA00023295"/>
    </source>
</evidence>
<dbReference type="Pfam" id="PF21365">
    <property type="entry name" value="Glyco_hydro_31_3rd"/>
    <property type="match status" value="1"/>
</dbReference>
<gene>
    <name evidence="10" type="ORF">D9758_011613</name>
</gene>
<dbReference type="AlphaFoldDB" id="A0A8H5CS68"/>
<evidence type="ECO:0000259" key="7">
    <source>
        <dbReference type="Pfam" id="PF01055"/>
    </source>
</evidence>
<dbReference type="Pfam" id="PF13802">
    <property type="entry name" value="Gal_mutarotas_2"/>
    <property type="match status" value="1"/>
</dbReference>
<keyword evidence="11" id="KW-1185">Reference proteome</keyword>
<dbReference type="GO" id="GO:0061634">
    <property type="term" value="F:alpha-D-xyloside xylohydrolase"/>
    <property type="evidence" value="ECO:0007669"/>
    <property type="project" value="UniProtKB-EC"/>
</dbReference>
<dbReference type="NCBIfam" id="NF007940">
    <property type="entry name" value="PRK10658.1"/>
    <property type="match status" value="1"/>
</dbReference>
<dbReference type="GO" id="GO:0005975">
    <property type="term" value="P:carbohydrate metabolic process"/>
    <property type="evidence" value="ECO:0007669"/>
    <property type="project" value="InterPro"/>
</dbReference>
<feature type="region of interest" description="Disordered" evidence="6">
    <location>
        <begin position="1"/>
        <end position="39"/>
    </location>
</feature>
<dbReference type="InterPro" id="IPR048395">
    <property type="entry name" value="Glyco_hydro_31_C"/>
</dbReference>
<accession>A0A8H5CS68</accession>
<dbReference type="Gene3D" id="2.60.40.1760">
    <property type="entry name" value="glycosyl hydrolase (family 31)"/>
    <property type="match status" value="1"/>
</dbReference>
<dbReference type="Pfam" id="PF01055">
    <property type="entry name" value="Glyco_hydro_31_2nd"/>
    <property type="match status" value="1"/>
</dbReference>
<dbReference type="Gene3D" id="3.20.20.80">
    <property type="entry name" value="Glycosidases"/>
    <property type="match status" value="1"/>
</dbReference>
<evidence type="ECO:0000259" key="9">
    <source>
        <dbReference type="Pfam" id="PF21365"/>
    </source>
</evidence>
<dbReference type="Gene3D" id="2.60.40.1180">
    <property type="entry name" value="Golgi alpha-mannosidase II"/>
    <property type="match status" value="2"/>
</dbReference>
<dbReference type="InterPro" id="IPR025887">
    <property type="entry name" value="Glyco_hydro_31_N_dom"/>
</dbReference>
<dbReference type="SUPFAM" id="SSF117125">
    <property type="entry name" value="Putative glucosidase YicI, C-terminal domain"/>
    <property type="match status" value="1"/>
</dbReference>
<feature type="compositionally biased region" description="Polar residues" evidence="6">
    <location>
        <begin position="1"/>
        <end position="16"/>
    </location>
</feature>
<dbReference type="FunFam" id="3.20.20.80:FF:000053">
    <property type="entry name" value="Alpha-xylosidase YicI"/>
    <property type="match status" value="1"/>
</dbReference>
<dbReference type="PANTHER" id="PTHR43053">
    <property type="entry name" value="GLYCOSIDASE FAMILY 31"/>
    <property type="match status" value="1"/>
</dbReference>
<evidence type="ECO:0000256" key="1">
    <source>
        <dbReference type="ARBA" id="ARBA00007806"/>
    </source>
</evidence>
<proteinExistence type="inferred from homology"/>
<evidence type="ECO:0000256" key="2">
    <source>
        <dbReference type="ARBA" id="ARBA00022801"/>
    </source>
</evidence>
<comment type="catalytic activity">
    <reaction evidence="4">
        <text>Hydrolysis of terminal, non-reducing alpha-D-xylose residues with release of alpha-D-xylose.</text>
        <dbReference type="EC" id="3.2.1.177"/>
    </reaction>
</comment>
<evidence type="ECO:0000259" key="8">
    <source>
        <dbReference type="Pfam" id="PF13802"/>
    </source>
</evidence>
<dbReference type="GO" id="GO:0030246">
    <property type="term" value="F:carbohydrate binding"/>
    <property type="evidence" value="ECO:0007669"/>
    <property type="project" value="InterPro"/>
</dbReference>
<dbReference type="InterPro" id="IPR050985">
    <property type="entry name" value="Alpha-glycosidase_related"/>
</dbReference>
<dbReference type="InterPro" id="IPR000322">
    <property type="entry name" value="Glyco_hydro_31_TIM"/>
</dbReference>
<dbReference type="SUPFAM" id="SSF51011">
    <property type="entry name" value="Glycosyl hydrolase domain"/>
    <property type="match status" value="1"/>
</dbReference>
<dbReference type="InterPro" id="IPR017853">
    <property type="entry name" value="GH"/>
</dbReference>
<dbReference type="SUPFAM" id="SSF51445">
    <property type="entry name" value="(Trans)glycosidases"/>
    <property type="match status" value="1"/>
</dbReference>
<feature type="domain" description="Glycoside hydrolase family 31 N-terminal" evidence="8">
    <location>
        <begin position="347"/>
        <end position="558"/>
    </location>
</feature>
<feature type="domain" description="Glycoside hydrolase family 31 TIM barrel" evidence="7">
    <location>
        <begin position="610"/>
        <end position="932"/>
    </location>
</feature>
<evidence type="ECO:0000313" key="10">
    <source>
        <dbReference type="EMBL" id="KAF5347059.1"/>
    </source>
</evidence>
<keyword evidence="2" id="KW-0378">Hydrolase</keyword>
<dbReference type="PANTHER" id="PTHR43053:SF4">
    <property type="entry name" value="MYOGENESIS-REGULATING GLYCOSIDASE"/>
    <property type="match status" value="1"/>
</dbReference>
<sequence length="1159" mass="127646">MILQNPPSFTSSLDIMSSTTTTSRKRKSDASTSGSSKKTRQIDFSAAQALVKDVMAGKGSVELDAADALSVAEYTRHLEDLVASLKPKEKSADEIDAAAEKLRSATASGIKKQLQWKPSCKTSGSKWAYDGVCADPAVFASLMNLDAPPSWKMHKYSAEEFQNFMGTISGSARYNDLYLRGNVNVRWDATEGTFKVSGTYVHGPLRSLVVERVLEIEACTTVPGGIRAQKLRVCPLANITGKCRIIPPSLLHVSPSPGADKTRTVAPPGPFNPSYMPASSIWSRDSSMKFNDGFWLLKSGVKPFYGLQAVSVKTSPEEDSYTCQVSTRPIRHRGDTLGGPVLSTRIHSPTQGVIGVKIDHFRWEEQDAEPRIPLFPDVHAPAVPDVKLSEEIKKEGEKEEKVYQLTTGRLTATITQNPYTVTFTEAPSPNSTSTEPRILTFAGAKYTAIYDVPYKWTLSSASNSSCLANDFSSNPEGVTSGSMDRLVRYLNTELNLSPGELVYGFGEQFGTFVKNGQVIRIWNQDGGTSSDQAYKCVPFYITNRNYGVFINHPGEVEVEVGSEKVSRVGMSVSATPSTGAGSGSGLEYFIIHGETPLEILERYTRLTGRPALLPAWTFGLWLSTSFLTSYDSKTVSGFLQGMEERECNVRVFHLDCFWMKGYEWCSFTFDPDNFPDPAAYLSSIKQKYGVKICVWINPYISQHSPIFLEGAKNGYFIKRPDGTPWQWDLWQPGLAIVDFTNPGACKWYREKLEKLLDLGVDCFKTDFGERIPHANVVFHSGADPIRMHNTFSTIFNKLVFGLLEERFGKGEAVVFARSATVGGQRYPVHWGGDCESTWEAMAEAIRGALSLTTSGFAFASHDIGGFEVWIEECGHPPPEIYQRWVQFGLFSTHSRLHGSSSYRVPWNYGEEAAKNMANLVKAKHELMPYLYDQALVSHQQGYPLLRTMFIQFPNDPATHSLSLQYMLGPSLLVAPVFVPVSEETTYYLPKGRWTYYWDFRRTIVVGASGSGEGGIWVKEKVPLDEVPVWIREGTILVRGSGSGSGTGLKKPDYEYHKGMRVDVFFPEEGKEIVVNVPVVDQKGGKEGRKDGAVVKATRKNGKVTVGIVAGLEEASLDLVGLWVDGGGDGAQVKSVSGGNLEGGNVVKVGDGVKEVVFEL</sequence>
<evidence type="ECO:0000256" key="4">
    <source>
        <dbReference type="ARBA" id="ARBA00052064"/>
    </source>
</evidence>
<dbReference type="CDD" id="cd14752">
    <property type="entry name" value="GH31_N"/>
    <property type="match status" value="1"/>
</dbReference>
<dbReference type="InterPro" id="IPR011013">
    <property type="entry name" value="Gal_mutarotase_sf_dom"/>
</dbReference>
<organism evidence="10 11">
    <name type="scientific">Tetrapyrgos nigripes</name>
    <dbReference type="NCBI Taxonomy" id="182062"/>
    <lineage>
        <taxon>Eukaryota</taxon>
        <taxon>Fungi</taxon>
        <taxon>Dikarya</taxon>
        <taxon>Basidiomycota</taxon>
        <taxon>Agaricomycotina</taxon>
        <taxon>Agaricomycetes</taxon>
        <taxon>Agaricomycetidae</taxon>
        <taxon>Agaricales</taxon>
        <taxon>Marasmiineae</taxon>
        <taxon>Marasmiaceae</taxon>
        <taxon>Tetrapyrgos</taxon>
    </lineage>
</organism>
<keyword evidence="3" id="KW-0326">Glycosidase</keyword>
<dbReference type="OrthoDB" id="1334205at2759"/>
<feature type="domain" description="Glycosyl hydrolase family 31 C-terminal" evidence="9">
    <location>
        <begin position="941"/>
        <end position="1036"/>
    </location>
</feature>
<dbReference type="EC" id="3.2.1.177" evidence="5"/>
<name>A0A8H5CS68_9AGAR</name>
<evidence type="ECO:0000313" key="11">
    <source>
        <dbReference type="Proteomes" id="UP000559256"/>
    </source>
</evidence>
<comment type="similarity">
    <text evidence="1">Belongs to the glycosyl hydrolase 31 family.</text>
</comment>
<dbReference type="InterPro" id="IPR013780">
    <property type="entry name" value="Glyco_hydro_b"/>
</dbReference>
<reference evidence="10 11" key="1">
    <citation type="journal article" date="2020" name="ISME J.">
        <title>Uncovering the hidden diversity of litter-decomposition mechanisms in mushroom-forming fungi.</title>
        <authorList>
            <person name="Floudas D."/>
            <person name="Bentzer J."/>
            <person name="Ahren D."/>
            <person name="Johansson T."/>
            <person name="Persson P."/>
            <person name="Tunlid A."/>
        </authorList>
    </citation>
    <scope>NUCLEOTIDE SEQUENCE [LARGE SCALE GENOMIC DNA]</scope>
    <source>
        <strain evidence="10 11">CBS 291.85</strain>
    </source>
</reference>
<evidence type="ECO:0000256" key="6">
    <source>
        <dbReference type="SAM" id="MobiDB-lite"/>
    </source>
</evidence>
<dbReference type="EMBL" id="JAACJM010000097">
    <property type="protein sequence ID" value="KAF5347059.1"/>
    <property type="molecule type" value="Genomic_DNA"/>
</dbReference>
<dbReference type="Proteomes" id="UP000559256">
    <property type="component" value="Unassembled WGS sequence"/>
</dbReference>
<dbReference type="SUPFAM" id="SSF74650">
    <property type="entry name" value="Galactose mutarotase-like"/>
    <property type="match status" value="1"/>
</dbReference>
<protein>
    <recommendedName>
        <fullName evidence="5">alpha-D-xyloside xylohydrolase</fullName>
        <ecNumber evidence="5">3.2.1.177</ecNumber>
    </recommendedName>
</protein>
<evidence type="ECO:0000256" key="5">
    <source>
        <dbReference type="ARBA" id="ARBA00066962"/>
    </source>
</evidence>
<comment type="caution">
    <text evidence="10">The sequence shown here is derived from an EMBL/GenBank/DDBJ whole genome shotgun (WGS) entry which is preliminary data.</text>
</comment>
<dbReference type="CDD" id="cd06593">
    <property type="entry name" value="GH31_xylosidase_YicI"/>
    <property type="match status" value="1"/>
</dbReference>